<dbReference type="AlphaFoldDB" id="T0YI27"/>
<protein>
    <submittedName>
        <fullName evidence="1">Transposase IS4 family protein</fullName>
    </submittedName>
</protein>
<name>T0YI27_9ZZZZ</name>
<gene>
    <name evidence="1" type="ORF">B1A_19351</name>
</gene>
<evidence type="ECO:0000313" key="1">
    <source>
        <dbReference type="EMBL" id="EQD32713.1"/>
    </source>
</evidence>
<accession>T0YI27</accession>
<comment type="caution">
    <text evidence="1">The sequence shown here is derived from an EMBL/GenBank/DDBJ whole genome shotgun (WGS) entry which is preliminary data.</text>
</comment>
<reference evidence="1" key="2">
    <citation type="journal article" date="2014" name="ISME J.">
        <title>Microbial stratification in low pH oxic and suboxic macroscopic growths along an acid mine drainage.</title>
        <authorList>
            <person name="Mendez-Garcia C."/>
            <person name="Mesa V."/>
            <person name="Sprenger R.R."/>
            <person name="Richter M."/>
            <person name="Diez M.S."/>
            <person name="Solano J."/>
            <person name="Bargiela R."/>
            <person name="Golyshina O.V."/>
            <person name="Manteca A."/>
            <person name="Ramos J.L."/>
            <person name="Gallego J.R."/>
            <person name="Llorente I."/>
            <person name="Martins Dos Santos V.A."/>
            <person name="Jensen O.N."/>
            <person name="Pelaez A.I."/>
            <person name="Sanchez J."/>
            <person name="Ferrer M."/>
        </authorList>
    </citation>
    <scope>NUCLEOTIDE SEQUENCE</scope>
</reference>
<proteinExistence type="predicted"/>
<feature type="non-terminal residue" evidence="1">
    <location>
        <position position="432"/>
    </location>
</feature>
<reference evidence="1" key="1">
    <citation type="submission" date="2013-08" db="EMBL/GenBank/DDBJ databases">
        <authorList>
            <person name="Mendez C."/>
            <person name="Richter M."/>
            <person name="Ferrer M."/>
            <person name="Sanchez J."/>
        </authorList>
    </citation>
    <scope>NUCLEOTIDE SEQUENCE</scope>
</reference>
<organism evidence="1">
    <name type="scientific">mine drainage metagenome</name>
    <dbReference type="NCBI Taxonomy" id="410659"/>
    <lineage>
        <taxon>unclassified sequences</taxon>
        <taxon>metagenomes</taxon>
        <taxon>ecological metagenomes</taxon>
    </lineage>
</organism>
<dbReference type="EMBL" id="AUZX01014277">
    <property type="protein sequence ID" value="EQD32713.1"/>
    <property type="molecule type" value="Genomic_DNA"/>
</dbReference>
<sequence length="432" mass="49426">MAIKRHRRGKHIYVAEYKNTRVNGKVKSEFIRYIGTEGEGKKIKPSVKTLDKVKTKGSTRSGDVDLLWSLAQDLNIPSIIDRMRYGNSSISAGKVLTAWAINRVIDPESATRLESWVKTTDIPRLSGIDQERWSKDLFLESLDSICFDDRTTKDLKDLSGDIDREIFREWREKHPLKGKDHVAYDLTTVLFFGTSCPLAEFGYNPGHLNRRQINIALMVSKGDYQPEYHAVFEGSRSGSTTVRNMLAVLPEQKENESTGTIIWDRGNISLKNVNDIELTSWNLISGIPKSVKQAREIMQDTDIKEKPQNLVRRTMVANIYATLVHGNIYGKKRNVAVYVNPLKALNEREDRNSELARIGKELDLLSATCAEWDESEIHAEISRMVGEWNRYIGVKINRKSGNSRKEDRMEIPFTRNKCIRKNLTAGLQYVHR</sequence>